<evidence type="ECO:0000256" key="7">
    <source>
        <dbReference type="ARBA" id="ARBA00022927"/>
    </source>
</evidence>
<feature type="compositionally biased region" description="Polar residues" evidence="11">
    <location>
        <begin position="168"/>
        <end position="184"/>
    </location>
</feature>
<dbReference type="GO" id="GO:0055085">
    <property type="term" value="P:transmembrane transport"/>
    <property type="evidence" value="ECO:0007669"/>
    <property type="project" value="InterPro"/>
</dbReference>
<comment type="subcellular location">
    <subcellularLocation>
        <location evidence="1 10">Cell inner membrane</location>
        <topology evidence="1 10">Single-pass membrane protein</topology>
        <orientation evidence="1 10">Periplasmic side</orientation>
    </subcellularLocation>
</comment>
<comment type="function">
    <text evidence="10">Interacts with outer membrane receptor proteins that carry out high-affinity binding and energy dependent uptake into the periplasmic space of specific substrates. It could act to transduce energy from the cytoplasmic membrane to specific energy-requiring processes in the outer membrane, resulting in the release into the periplasm of ligands bound by these outer membrane proteins.</text>
</comment>
<protein>
    <recommendedName>
        <fullName evidence="10">Protein TonB</fullName>
    </recommendedName>
</protein>
<dbReference type="PRINTS" id="PR01374">
    <property type="entry name" value="TONBPROTEIN"/>
</dbReference>
<evidence type="ECO:0000256" key="8">
    <source>
        <dbReference type="ARBA" id="ARBA00022989"/>
    </source>
</evidence>
<dbReference type="GO" id="GO:0031992">
    <property type="term" value="F:energy transducer activity"/>
    <property type="evidence" value="ECO:0007669"/>
    <property type="project" value="InterPro"/>
</dbReference>
<dbReference type="SUPFAM" id="SSF74653">
    <property type="entry name" value="TolA/TonB C-terminal domain"/>
    <property type="match status" value="1"/>
</dbReference>
<feature type="compositionally biased region" description="Gly residues" evidence="11">
    <location>
        <begin position="187"/>
        <end position="207"/>
    </location>
</feature>
<dbReference type="PANTHER" id="PTHR33446:SF2">
    <property type="entry name" value="PROTEIN TONB"/>
    <property type="match status" value="1"/>
</dbReference>
<evidence type="ECO:0000313" key="14">
    <source>
        <dbReference type="Proteomes" id="UP001296967"/>
    </source>
</evidence>
<sequence length="303" mass="31730">MLEIPSRHWLIAVLIACLAHVALALALARPSAPLPESSLGMTIELGDGGEPAAGSAGGSPGVQPLQPIASPTLSMTPADAPAPVDVSSVATEADIETSDRAQQVNQAPTNVTKARPEPKPELTQQSTASSPPSEPKAEPKRLTAVPKTANTRKQAERTQAPPARIASPVTSLDASREPNQSRNRAGSGSGDGGHSTGTTAGTGGGGEISANNYYGRLATWLARHKRYPAQARRLRQEGTVKVTFTVDNNGRVVSKRIAHSSGHDLLDREAQAMLERASPLPRIPASLRRSSLTITLPVAFNLR</sequence>
<dbReference type="GO" id="GO:0098797">
    <property type="term" value="C:plasma membrane protein complex"/>
    <property type="evidence" value="ECO:0007669"/>
    <property type="project" value="TreeGrafter"/>
</dbReference>
<organism evidence="13 14">
    <name type="scientific">Halochromatium salexigens</name>
    <name type="common">Chromatium salexigens</name>
    <dbReference type="NCBI Taxonomy" id="49447"/>
    <lineage>
        <taxon>Bacteria</taxon>
        <taxon>Pseudomonadati</taxon>
        <taxon>Pseudomonadota</taxon>
        <taxon>Gammaproteobacteria</taxon>
        <taxon>Chromatiales</taxon>
        <taxon>Chromatiaceae</taxon>
        <taxon>Halochromatium</taxon>
    </lineage>
</organism>
<evidence type="ECO:0000259" key="12">
    <source>
        <dbReference type="PROSITE" id="PS52015"/>
    </source>
</evidence>
<comment type="similarity">
    <text evidence="2 10">Belongs to the TonB family.</text>
</comment>
<dbReference type="AlphaFoldDB" id="A0AAJ0UH36"/>
<dbReference type="Pfam" id="PF03544">
    <property type="entry name" value="TonB_C"/>
    <property type="match status" value="1"/>
</dbReference>
<keyword evidence="7 10" id="KW-0653">Protein transport</keyword>
<reference evidence="13" key="1">
    <citation type="submission" date="2017-05" db="EMBL/GenBank/DDBJ databases">
        <authorList>
            <person name="Imhoff J.F."/>
            <person name="Rahn T."/>
            <person name="Kuenzel S."/>
            <person name="Neulinger S.C."/>
        </authorList>
    </citation>
    <scope>NUCLEOTIDE SEQUENCE</scope>
    <source>
        <strain evidence="13">DSM 4395</strain>
    </source>
</reference>
<keyword evidence="6" id="KW-0812">Transmembrane</keyword>
<evidence type="ECO:0000256" key="10">
    <source>
        <dbReference type="RuleBase" id="RU362123"/>
    </source>
</evidence>
<dbReference type="PANTHER" id="PTHR33446">
    <property type="entry name" value="PROTEIN TONB-RELATED"/>
    <property type="match status" value="1"/>
</dbReference>
<dbReference type="EMBL" id="NHSF01000052">
    <property type="protein sequence ID" value="MBK5930442.1"/>
    <property type="molecule type" value="Genomic_DNA"/>
</dbReference>
<dbReference type="PROSITE" id="PS52015">
    <property type="entry name" value="TONB_CTD"/>
    <property type="match status" value="1"/>
</dbReference>
<dbReference type="GO" id="GO:0015891">
    <property type="term" value="P:siderophore transport"/>
    <property type="evidence" value="ECO:0007669"/>
    <property type="project" value="InterPro"/>
</dbReference>
<keyword evidence="8" id="KW-1133">Transmembrane helix</keyword>
<dbReference type="GO" id="GO:0030288">
    <property type="term" value="C:outer membrane-bounded periplasmic space"/>
    <property type="evidence" value="ECO:0007669"/>
    <property type="project" value="InterPro"/>
</dbReference>
<gene>
    <name evidence="13" type="ORF">CCR82_07890</name>
</gene>
<keyword evidence="9" id="KW-0472">Membrane</keyword>
<feature type="region of interest" description="Disordered" evidence="11">
    <location>
        <begin position="39"/>
        <end position="207"/>
    </location>
</feature>
<dbReference type="NCBIfam" id="TIGR01352">
    <property type="entry name" value="tonB_Cterm"/>
    <property type="match status" value="1"/>
</dbReference>
<evidence type="ECO:0000256" key="3">
    <source>
        <dbReference type="ARBA" id="ARBA00022448"/>
    </source>
</evidence>
<dbReference type="InterPro" id="IPR006260">
    <property type="entry name" value="TonB/TolA_C"/>
</dbReference>
<evidence type="ECO:0000256" key="6">
    <source>
        <dbReference type="ARBA" id="ARBA00022692"/>
    </source>
</evidence>
<name>A0AAJ0UH36_HALSE</name>
<comment type="caution">
    <text evidence="13">The sequence shown here is derived from an EMBL/GenBank/DDBJ whole genome shotgun (WGS) entry which is preliminary data.</text>
</comment>
<evidence type="ECO:0000256" key="11">
    <source>
        <dbReference type="SAM" id="MobiDB-lite"/>
    </source>
</evidence>
<keyword evidence="3 10" id="KW-0813">Transport</keyword>
<evidence type="ECO:0000256" key="5">
    <source>
        <dbReference type="ARBA" id="ARBA00022519"/>
    </source>
</evidence>
<dbReference type="Proteomes" id="UP001296967">
    <property type="component" value="Unassembled WGS sequence"/>
</dbReference>
<keyword evidence="10" id="KW-0735">Signal-anchor</keyword>
<keyword evidence="14" id="KW-1185">Reference proteome</keyword>
<keyword evidence="4 10" id="KW-1003">Cell membrane</keyword>
<accession>A0AAJ0UH36</accession>
<evidence type="ECO:0000313" key="13">
    <source>
        <dbReference type="EMBL" id="MBK5930442.1"/>
    </source>
</evidence>
<keyword evidence="5 10" id="KW-0997">Cell inner membrane</keyword>
<dbReference type="Gene3D" id="3.30.1150.10">
    <property type="match status" value="1"/>
</dbReference>
<evidence type="ECO:0000256" key="9">
    <source>
        <dbReference type="ARBA" id="ARBA00023136"/>
    </source>
</evidence>
<dbReference type="GO" id="GO:0015031">
    <property type="term" value="P:protein transport"/>
    <property type="evidence" value="ECO:0007669"/>
    <property type="project" value="UniProtKB-UniRule"/>
</dbReference>
<feature type="compositionally biased region" description="Polar residues" evidence="11">
    <location>
        <begin position="100"/>
        <end position="112"/>
    </location>
</feature>
<proteinExistence type="inferred from homology"/>
<evidence type="ECO:0000256" key="4">
    <source>
        <dbReference type="ARBA" id="ARBA00022475"/>
    </source>
</evidence>
<dbReference type="InterPro" id="IPR003538">
    <property type="entry name" value="TonB"/>
</dbReference>
<reference evidence="13" key="2">
    <citation type="journal article" date="2020" name="Microorganisms">
        <title>Osmotic Adaptation and Compatible Solute Biosynthesis of Phototrophic Bacteria as Revealed from Genome Analyses.</title>
        <authorList>
            <person name="Imhoff J.F."/>
            <person name="Rahn T."/>
            <person name="Kunzel S."/>
            <person name="Keller A."/>
            <person name="Neulinger S.C."/>
        </authorList>
    </citation>
    <scope>NUCLEOTIDE SEQUENCE</scope>
    <source>
        <strain evidence="13">DSM 4395</strain>
    </source>
</reference>
<dbReference type="InterPro" id="IPR037682">
    <property type="entry name" value="TonB_C"/>
</dbReference>
<evidence type="ECO:0000256" key="1">
    <source>
        <dbReference type="ARBA" id="ARBA00004383"/>
    </source>
</evidence>
<feature type="compositionally biased region" description="Gly residues" evidence="11">
    <location>
        <begin position="46"/>
        <end position="60"/>
    </location>
</feature>
<feature type="domain" description="TonB C-terminal" evidence="12">
    <location>
        <begin position="212"/>
        <end position="303"/>
    </location>
</feature>
<evidence type="ECO:0000256" key="2">
    <source>
        <dbReference type="ARBA" id="ARBA00006555"/>
    </source>
</evidence>
<dbReference type="RefSeq" id="WP_201244864.1">
    <property type="nucleotide sequence ID" value="NZ_NHSF01000052.1"/>
</dbReference>
<dbReference type="InterPro" id="IPR051045">
    <property type="entry name" value="TonB-dependent_transducer"/>
</dbReference>